<name>A0A1F7RXR2_9BACT</name>
<dbReference type="EMBL" id="MGDF01000075">
    <property type="protein sequence ID" value="OGL45858.1"/>
    <property type="molecule type" value="Genomic_DNA"/>
</dbReference>
<evidence type="ECO:0000313" key="1">
    <source>
        <dbReference type="EMBL" id="OGL45858.1"/>
    </source>
</evidence>
<gene>
    <name evidence="1" type="ORF">A2149_00255</name>
</gene>
<evidence type="ECO:0000313" key="2">
    <source>
        <dbReference type="Proteomes" id="UP000178435"/>
    </source>
</evidence>
<sequence>MNEKYYLQFIEKAIEWVISQKEKYRPNGVPLSSDEQQEMAHFFPIATLCNVKTSKVPIIENPPFYPELQSVGISLIDFSKMQGITFVDTILISQARYPKQHEWLPLIFHELVHVIQYQLLGIDVFIEQYIKGFIEHSFSYENIPLESNAYELQNRYMIAPLKPFLVLLEVQRKLNIF</sequence>
<protein>
    <recommendedName>
        <fullName evidence="3">DUF4157 domain-containing protein</fullName>
    </recommendedName>
</protein>
<comment type="caution">
    <text evidence="1">The sequence shown here is derived from an EMBL/GenBank/DDBJ whole genome shotgun (WGS) entry which is preliminary data.</text>
</comment>
<organism evidence="1 2">
    <name type="scientific">Candidatus Schekmanbacteria bacterium RBG_16_38_11</name>
    <dbReference type="NCBI Taxonomy" id="1817880"/>
    <lineage>
        <taxon>Bacteria</taxon>
        <taxon>Candidatus Schekmaniibacteriota</taxon>
    </lineage>
</organism>
<reference evidence="1 2" key="1">
    <citation type="journal article" date="2016" name="Nat. Commun.">
        <title>Thousands of microbial genomes shed light on interconnected biogeochemical processes in an aquifer system.</title>
        <authorList>
            <person name="Anantharaman K."/>
            <person name="Brown C.T."/>
            <person name="Hug L.A."/>
            <person name="Sharon I."/>
            <person name="Castelle C.J."/>
            <person name="Probst A.J."/>
            <person name="Thomas B.C."/>
            <person name="Singh A."/>
            <person name="Wilkins M.J."/>
            <person name="Karaoz U."/>
            <person name="Brodie E.L."/>
            <person name="Williams K.H."/>
            <person name="Hubbard S.S."/>
            <person name="Banfield J.F."/>
        </authorList>
    </citation>
    <scope>NUCLEOTIDE SEQUENCE [LARGE SCALE GENOMIC DNA]</scope>
</reference>
<proteinExistence type="predicted"/>
<dbReference type="AlphaFoldDB" id="A0A1F7RXR2"/>
<accession>A0A1F7RXR2</accession>
<evidence type="ECO:0008006" key="3">
    <source>
        <dbReference type="Google" id="ProtNLM"/>
    </source>
</evidence>
<dbReference type="Proteomes" id="UP000178435">
    <property type="component" value="Unassembled WGS sequence"/>
</dbReference>